<evidence type="ECO:0000256" key="1">
    <source>
        <dbReference type="ARBA" id="ARBA00010815"/>
    </source>
</evidence>
<dbReference type="PANTHER" id="PTHR43832:SF1">
    <property type="entry name" value="S-ADENOSYL-L-METHIONINE-DEPENDENT METHYLTRANSFERASES SUPERFAMILY PROTEIN"/>
    <property type="match status" value="1"/>
</dbReference>
<dbReference type="PANTHER" id="PTHR43832">
    <property type="match status" value="1"/>
</dbReference>
<organism evidence="2 3">
    <name type="scientific">Mya arenaria</name>
    <name type="common">Soft-shell clam</name>
    <dbReference type="NCBI Taxonomy" id="6604"/>
    <lineage>
        <taxon>Eukaryota</taxon>
        <taxon>Metazoa</taxon>
        <taxon>Spiralia</taxon>
        <taxon>Lophotrochozoa</taxon>
        <taxon>Mollusca</taxon>
        <taxon>Bivalvia</taxon>
        <taxon>Autobranchia</taxon>
        <taxon>Heteroconchia</taxon>
        <taxon>Euheterodonta</taxon>
        <taxon>Imparidentia</taxon>
        <taxon>Neoheterodontei</taxon>
        <taxon>Myida</taxon>
        <taxon>Myoidea</taxon>
        <taxon>Myidae</taxon>
        <taxon>Mya</taxon>
    </lineage>
</organism>
<name>A0ABY7ENL4_MYAAR</name>
<evidence type="ECO:0000313" key="2">
    <source>
        <dbReference type="EMBL" id="WAR11585.1"/>
    </source>
</evidence>
<protein>
    <submittedName>
        <fullName evidence="2">CNMT-like protein</fullName>
    </submittedName>
</protein>
<dbReference type="Pfam" id="PF02353">
    <property type="entry name" value="CMAS"/>
    <property type="match status" value="1"/>
</dbReference>
<comment type="similarity">
    <text evidence="1">Belongs to the CFA/CMAS family.</text>
</comment>
<dbReference type="EMBL" id="CP111019">
    <property type="protein sequence ID" value="WAR11585.1"/>
    <property type="molecule type" value="Genomic_DNA"/>
</dbReference>
<dbReference type="Gene3D" id="3.40.50.150">
    <property type="entry name" value="Vaccinia Virus protein VP39"/>
    <property type="match status" value="1"/>
</dbReference>
<sequence length="378" mass="43181">VGLDGCSISADAAATVSFVLEAVPLFSPKFSSVDILPEVINTYEAERGVRANLDAWLQKLQCGGDVVKQAFFKKKFIQRLRESPVAIETEKANEQHYEVPTEFFLTVLGKRLKYSGCEWPEGCDTLEKAEDYSLKVICDRAGIADGQSVLDLGCGWGSLSLYICENFPKCQVTCVSNSNTQRQLIQQRALKRGYQGRLECITADANVFTTPKRFDRICSIEMFEHMKNYEILMQRVSSWLKPSGKLFIQVLCHRMYPYAFDTKPGADTEWMAKNFFSGGTMPSVDLYLHFQNGVRIEDFWVINGSEYSKTLEAWLEKLDENKTKVMEILRKAYGEDADKQLFNWRLFFIFCSEVFGYADGNEWIVSQHLFKKQQISAL</sequence>
<dbReference type="SUPFAM" id="SSF53335">
    <property type="entry name" value="S-adenosyl-L-methionine-dependent methyltransferases"/>
    <property type="match status" value="1"/>
</dbReference>
<evidence type="ECO:0000313" key="3">
    <source>
        <dbReference type="Proteomes" id="UP001164746"/>
    </source>
</evidence>
<dbReference type="CDD" id="cd02440">
    <property type="entry name" value="AdoMet_MTases"/>
    <property type="match status" value="1"/>
</dbReference>
<reference evidence="2" key="1">
    <citation type="submission" date="2022-11" db="EMBL/GenBank/DDBJ databases">
        <title>Centuries of genome instability and evolution in soft-shell clam transmissible cancer (bioRxiv).</title>
        <authorList>
            <person name="Hart S.F.M."/>
            <person name="Yonemitsu M.A."/>
            <person name="Giersch R.M."/>
            <person name="Beal B.F."/>
            <person name="Arriagada G."/>
            <person name="Davis B.W."/>
            <person name="Ostrander E.A."/>
            <person name="Goff S.P."/>
            <person name="Metzger M.J."/>
        </authorList>
    </citation>
    <scope>NUCLEOTIDE SEQUENCE</scope>
    <source>
        <strain evidence="2">MELC-2E11</strain>
        <tissue evidence="2">Siphon/mantle</tissue>
    </source>
</reference>
<accession>A0ABY7ENL4</accession>
<proteinExistence type="inferred from homology"/>
<gene>
    <name evidence="2" type="ORF">MAR_025765</name>
</gene>
<dbReference type="Proteomes" id="UP001164746">
    <property type="component" value="Chromosome 8"/>
</dbReference>
<dbReference type="InterPro" id="IPR029063">
    <property type="entry name" value="SAM-dependent_MTases_sf"/>
</dbReference>
<keyword evidence="3" id="KW-1185">Reference proteome</keyword>
<feature type="non-terminal residue" evidence="2">
    <location>
        <position position="378"/>
    </location>
</feature>